<keyword evidence="9" id="KW-1185">Reference proteome</keyword>
<protein>
    <recommendedName>
        <fullName evidence="7">Homeobox domain-containing protein</fullName>
    </recommendedName>
</protein>
<feature type="compositionally biased region" description="Polar residues" evidence="6">
    <location>
        <begin position="239"/>
        <end position="267"/>
    </location>
</feature>
<keyword evidence="4 5" id="KW-0539">Nucleus</keyword>
<comment type="subcellular location">
    <subcellularLocation>
        <location evidence="1 4 5">Nucleus</location>
    </subcellularLocation>
</comment>
<evidence type="ECO:0000256" key="4">
    <source>
        <dbReference type="PROSITE-ProRule" id="PRU00108"/>
    </source>
</evidence>
<feature type="region of interest" description="Disordered" evidence="6">
    <location>
        <begin position="239"/>
        <end position="277"/>
    </location>
</feature>
<dbReference type="GO" id="GO:0048598">
    <property type="term" value="P:embryonic morphogenesis"/>
    <property type="evidence" value="ECO:0007669"/>
    <property type="project" value="TreeGrafter"/>
</dbReference>
<feature type="domain" description="Homeobox" evidence="7">
    <location>
        <begin position="272"/>
        <end position="318"/>
    </location>
</feature>
<dbReference type="GO" id="GO:0000981">
    <property type="term" value="F:DNA-binding transcription factor activity, RNA polymerase II-specific"/>
    <property type="evidence" value="ECO:0007669"/>
    <property type="project" value="TreeGrafter"/>
</dbReference>
<evidence type="ECO:0000256" key="2">
    <source>
        <dbReference type="ARBA" id="ARBA00022473"/>
    </source>
</evidence>
<dbReference type="SMART" id="SM00389">
    <property type="entry name" value="HOX"/>
    <property type="match status" value="1"/>
</dbReference>
<organism evidence="8 9">
    <name type="scientific">Blomia tropicalis</name>
    <name type="common">Mite</name>
    <dbReference type="NCBI Taxonomy" id="40697"/>
    <lineage>
        <taxon>Eukaryota</taxon>
        <taxon>Metazoa</taxon>
        <taxon>Ecdysozoa</taxon>
        <taxon>Arthropoda</taxon>
        <taxon>Chelicerata</taxon>
        <taxon>Arachnida</taxon>
        <taxon>Acari</taxon>
        <taxon>Acariformes</taxon>
        <taxon>Sarcoptiformes</taxon>
        <taxon>Astigmata</taxon>
        <taxon>Glycyphagoidea</taxon>
        <taxon>Echimyopodidae</taxon>
        <taxon>Blomia</taxon>
    </lineage>
</organism>
<dbReference type="Gene3D" id="1.10.10.60">
    <property type="entry name" value="Homeodomain-like"/>
    <property type="match status" value="1"/>
</dbReference>
<comment type="caution">
    <text evidence="8">The sequence shown here is derived from an EMBL/GenBank/DDBJ whole genome shotgun (WGS) entry which is preliminary data.</text>
</comment>
<evidence type="ECO:0000259" key="7">
    <source>
        <dbReference type="PROSITE" id="PS50071"/>
    </source>
</evidence>
<reference evidence="8" key="1">
    <citation type="submission" date="2022-12" db="EMBL/GenBank/DDBJ databases">
        <title>Genome assemblies of Blomia tropicalis.</title>
        <authorList>
            <person name="Cui Y."/>
        </authorList>
    </citation>
    <scope>NUCLEOTIDE SEQUENCE</scope>
    <source>
        <tissue evidence="8">Adult mites</tissue>
    </source>
</reference>
<dbReference type="PANTHER" id="PTHR24338:SF0">
    <property type="entry name" value="MUSCLE SEGMENTATION HOMEOBOX"/>
    <property type="match status" value="1"/>
</dbReference>
<dbReference type="SUPFAM" id="SSF46689">
    <property type="entry name" value="Homeodomain-like"/>
    <property type="match status" value="1"/>
</dbReference>
<sequence>MQITNQFVVSNNNSNNDQAMVHELKMEDDKSQIWNDKDNESSNLTTSPDSITSFPANITALPNTQTTTIPTTNNNNSSASALLSMMQSMPFFMFPQFAVAAAAAAVVANRTDKNDHSSLQTNNPTINNQTNFSIDSILANHQSQRPLNEPIRNNQFEWNGLQWHHHNRKEYHEHFPRSTIHPSSIHNQGFNESNTQIYNWIHDHCESIRVKNHCEPEHNNHFDTKYLVKSSTLLPKSSETSISMNRNSNSHYSRPIVDNNNPNGTGTSRRKTINRGPRIPFTTSQVAELESKFNATQYLSSLEVSQLARRLDLTDNRVSELTFMFSYIFLYCFNELTSNNGKNVNLKYSSMCLLKESVSTILVQ</sequence>
<evidence type="ECO:0000313" key="8">
    <source>
        <dbReference type="EMBL" id="KAJ6217798.1"/>
    </source>
</evidence>
<gene>
    <name evidence="8" type="ORF">RDWZM_008955</name>
</gene>
<dbReference type="InterPro" id="IPR009057">
    <property type="entry name" value="Homeodomain-like_sf"/>
</dbReference>
<dbReference type="AlphaFoldDB" id="A0A9Q0M327"/>
<dbReference type="EMBL" id="JAPWDV010000003">
    <property type="protein sequence ID" value="KAJ6217798.1"/>
    <property type="molecule type" value="Genomic_DNA"/>
</dbReference>
<proteinExistence type="inferred from homology"/>
<evidence type="ECO:0000256" key="1">
    <source>
        <dbReference type="ARBA" id="ARBA00004123"/>
    </source>
</evidence>
<evidence type="ECO:0000313" key="9">
    <source>
        <dbReference type="Proteomes" id="UP001142055"/>
    </source>
</evidence>
<name>A0A9Q0M327_BLOTA</name>
<keyword evidence="2" id="KW-0217">Developmental protein</keyword>
<dbReference type="GO" id="GO:0000977">
    <property type="term" value="F:RNA polymerase II transcription regulatory region sequence-specific DNA binding"/>
    <property type="evidence" value="ECO:0007669"/>
    <property type="project" value="TreeGrafter"/>
</dbReference>
<evidence type="ECO:0000256" key="5">
    <source>
        <dbReference type="RuleBase" id="RU000682"/>
    </source>
</evidence>
<keyword evidence="4 5" id="KW-0371">Homeobox</keyword>
<dbReference type="PANTHER" id="PTHR24338">
    <property type="entry name" value="HOMEOBOX PROTEIN MSX"/>
    <property type="match status" value="1"/>
</dbReference>
<keyword evidence="4 5" id="KW-0238">DNA-binding</keyword>
<dbReference type="GO" id="GO:0005634">
    <property type="term" value="C:nucleus"/>
    <property type="evidence" value="ECO:0007669"/>
    <property type="project" value="UniProtKB-SubCell"/>
</dbReference>
<evidence type="ECO:0000256" key="6">
    <source>
        <dbReference type="SAM" id="MobiDB-lite"/>
    </source>
</evidence>
<accession>A0A9Q0M327</accession>
<dbReference type="InterPro" id="IPR001356">
    <property type="entry name" value="HD"/>
</dbReference>
<dbReference type="PROSITE" id="PS50071">
    <property type="entry name" value="HOMEOBOX_2"/>
    <property type="match status" value="1"/>
</dbReference>
<dbReference type="InterPro" id="IPR050674">
    <property type="entry name" value="Msh_Homeobox_Regulators"/>
</dbReference>
<feature type="DNA-binding region" description="Homeobox" evidence="4">
    <location>
        <begin position="274"/>
        <end position="319"/>
    </location>
</feature>
<dbReference type="Pfam" id="PF00046">
    <property type="entry name" value="Homeodomain"/>
    <property type="match status" value="1"/>
</dbReference>
<dbReference type="Proteomes" id="UP001142055">
    <property type="component" value="Chromosome 3"/>
</dbReference>
<evidence type="ECO:0000256" key="3">
    <source>
        <dbReference type="ARBA" id="ARBA00038425"/>
    </source>
</evidence>
<dbReference type="CDD" id="cd00086">
    <property type="entry name" value="homeodomain"/>
    <property type="match status" value="1"/>
</dbReference>
<comment type="similarity">
    <text evidence="3">Belongs to the Msh homeobox family.</text>
</comment>